<name>A0ABQ4KB07_9BACI</name>
<gene>
    <name evidence="5" type="ORF">J1TS3_33690</name>
</gene>
<dbReference type="RefSeq" id="WP_018708195.1">
    <property type="nucleotide sequence ID" value="NZ_BOQT01000014.1"/>
</dbReference>
<evidence type="ECO:0000256" key="2">
    <source>
        <dbReference type="ARBA" id="ARBA00023125"/>
    </source>
</evidence>
<sequence>MDQVDINLIRLLQSDGRMSISEMSKKLALSRPSVAERLKRLQERGIIEGFYAQVSPSAVGRKLLVMIELSEIRISLTEFEQMIAHEPDVLECHKATGHVHYYIKAAFNGMDELTQLIERLVPYGNTRTSIILDSPVARRVILPSEELRKE</sequence>
<evidence type="ECO:0000259" key="4">
    <source>
        <dbReference type="PROSITE" id="PS50956"/>
    </source>
</evidence>
<evidence type="ECO:0000256" key="1">
    <source>
        <dbReference type="ARBA" id="ARBA00023015"/>
    </source>
</evidence>
<dbReference type="InterPro" id="IPR019887">
    <property type="entry name" value="Tscrpt_reg_AsnC/Lrp_C"/>
</dbReference>
<keyword evidence="6" id="KW-1185">Reference proteome</keyword>
<dbReference type="InterPro" id="IPR011991">
    <property type="entry name" value="ArsR-like_HTH"/>
</dbReference>
<reference evidence="5 6" key="1">
    <citation type="submission" date="2021-03" db="EMBL/GenBank/DDBJ databases">
        <title>Antimicrobial resistance genes in bacteria isolated from Japanese honey, and their potential for conferring macrolide and lincosamide resistance in the American foulbrood pathogen Paenibacillus larvae.</title>
        <authorList>
            <person name="Okamoto M."/>
            <person name="Kumagai M."/>
            <person name="Kanamori H."/>
            <person name="Takamatsu D."/>
        </authorList>
    </citation>
    <scope>NUCLEOTIDE SEQUENCE [LARGE SCALE GENOMIC DNA]</scope>
    <source>
        <strain evidence="5 6">J1TS3</strain>
    </source>
</reference>
<dbReference type="InterPro" id="IPR036390">
    <property type="entry name" value="WH_DNA-bd_sf"/>
</dbReference>
<dbReference type="SUPFAM" id="SSF54909">
    <property type="entry name" value="Dimeric alpha+beta barrel"/>
    <property type="match status" value="1"/>
</dbReference>
<dbReference type="InterPro" id="IPR019885">
    <property type="entry name" value="Tscrpt_reg_HTH_AsnC-type_CS"/>
</dbReference>
<dbReference type="SMART" id="SM00344">
    <property type="entry name" value="HTH_ASNC"/>
    <property type="match status" value="1"/>
</dbReference>
<dbReference type="Proteomes" id="UP000680279">
    <property type="component" value="Unassembled WGS sequence"/>
</dbReference>
<dbReference type="CDD" id="cd00090">
    <property type="entry name" value="HTH_ARSR"/>
    <property type="match status" value="1"/>
</dbReference>
<dbReference type="PRINTS" id="PR00033">
    <property type="entry name" value="HTHASNC"/>
</dbReference>
<organism evidence="5 6">
    <name type="scientific">Siminovitchia fordii</name>
    <dbReference type="NCBI Taxonomy" id="254759"/>
    <lineage>
        <taxon>Bacteria</taxon>
        <taxon>Bacillati</taxon>
        <taxon>Bacillota</taxon>
        <taxon>Bacilli</taxon>
        <taxon>Bacillales</taxon>
        <taxon>Bacillaceae</taxon>
        <taxon>Siminovitchia</taxon>
    </lineage>
</organism>
<evidence type="ECO:0000313" key="5">
    <source>
        <dbReference type="EMBL" id="GIN22235.1"/>
    </source>
</evidence>
<keyword evidence="1" id="KW-0805">Transcription regulation</keyword>
<dbReference type="InterPro" id="IPR019888">
    <property type="entry name" value="Tscrpt_reg_AsnC-like"/>
</dbReference>
<dbReference type="EMBL" id="BOQT01000014">
    <property type="protein sequence ID" value="GIN22235.1"/>
    <property type="molecule type" value="Genomic_DNA"/>
</dbReference>
<evidence type="ECO:0000313" key="6">
    <source>
        <dbReference type="Proteomes" id="UP000680279"/>
    </source>
</evidence>
<dbReference type="PROSITE" id="PS00519">
    <property type="entry name" value="HTH_ASNC_1"/>
    <property type="match status" value="1"/>
</dbReference>
<dbReference type="Gene3D" id="1.10.10.10">
    <property type="entry name" value="Winged helix-like DNA-binding domain superfamily/Winged helix DNA-binding domain"/>
    <property type="match status" value="1"/>
</dbReference>
<accession>A0ABQ4KB07</accession>
<dbReference type="InterPro" id="IPR011008">
    <property type="entry name" value="Dimeric_a/b-barrel"/>
</dbReference>
<dbReference type="PANTHER" id="PTHR30154">
    <property type="entry name" value="LEUCINE-RESPONSIVE REGULATORY PROTEIN"/>
    <property type="match status" value="1"/>
</dbReference>
<dbReference type="Pfam" id="PF13404">
    <property type="entry name" value="HTH_AsnC-type"/>
    <property type="match status" value="1"/>
</dbReference>
<comment type="caution">
    <text evidence="5">The sequence shown here is derived from an EMBL/GenBank/DDBJ whole genome shotgun (WGS) entry which is preliminary data.</text>
</comment>
<protein>
    <submittedName>
        <fullName evidence="5">AsnC family transcriptional regulator</fullName>
    </submittedName>
</protein>
<dbReference type="SUPFAM" id="SSF46785">
    <property type="entry name" value="Winged helix' DNA-binding domain"/>
    <property type="match status" value="1"/>
</dbReference>
<dbReference type="PANTHER" id="PTHR30154:SF53">
    <property type="entry name" value="HTH-TYPE TRANSCRIPTIONAL REGULATOR LRPC"/>
    <property type="match status" value="1"/>
</dbReference>
<evidence type="ECO:0000256" key="3">
    <source>
        <dbReference type="ARBA" id="ARBA00023163"/>
    </source>
</evidence>
<dbReference type="InterPro" id="IPR036388">
    <property type="entry name" value="WH-like_DNA-bd_sf"/>
</dbReference>
<dbReference type="Gene3D" id="3.30.70.920">
    <property type="match status" value="1"/>
</dbReference>
<proteinExistence type="predicted"/>
<dbReference type="InterPro" id="IPR000485">
    <property type="entry name" value="AsnC-type_HTH_dom"/>
</dbReference>
<feature type="domain" description="HTH asnC-type" evidence="4">
    <location>
        <begin position="1"/>
        <end position="62"/>
    </location>
</feature>
<dbReference type="Pfam" id="PF01037">
    <property type="entry name" value="AsnC_trans_reg"/>
    <property type="match status" value="1"/>
</dbReference>
<keyword evidence="3" id="KW-0804">Transcription</keyword>
<keyword evidence="2" id="KW-0238">DNA-binding</keyword>
<dbReference type="PROSITE" id="PS50956">
    <property type="entry name" value="HTH_ASNC_2"/>
    <property type="match status" value="1"/>
</dbReference>